<dbReference type="CTD" id="20245236"/>
<keyword evidence="2" id="KW-0342">GTP-binding</keyword>
<evidence type="ECO:0000256" key="1">
    <source>
        <dbReference type="ARBA" id="ARBA00022741"/>
    </source>
</evidence>
<name>V3YZD2_LOTGI</name>
<protein>
    <recommendedName>
        <fullName evidence="5">Tr-type G domain-containing protein</fullName>
    </recommendedName>
</protein>
<dbReference type="GO" id="GO:0005525">
    <property type="term" value="F:GTP binding"/>
    <property type="evidence" value="ECO:0007669"/>
    <property type="project" value="UniProtKB-KW"/>
</dbReference>
<proteinExistence type="predicted"/>
<dbReference type="KEGG" id="lgi:LOTGIDRAFT_197221"/>
<accession>V3YZD2</accession>
<dbReference type="PANTHER" id="PTHR43381:SF20">
    <property type="entry name" value="TRANSLATION INITIATION FACTOR IF-2, MITOCHONDRIAL"/>
    <property type="match status" value="1"/>
</dbReference>
<gene>
    <name evidence="3" type="ORF">LOTGIDRAFT_197221</name>
</gene>
<evidence type="ECO:0000313" key="4">
    <source>
        <dbReference type="Proteomes" id="UP000030746"/>
    </source>
</evidence>
<dbReference type="RefSeq" id="XP_009065789.1">
    <property type="nucleotide sequence ID" value="XM_009067541.1"/>
</dbReference>
<feature type="non-terminal residue" evidence="3">
    <location>
        <position position="219"/>
    </location>
</feature>
<dbReference type="Proteomes" id="UP000030746">
    <property type="component" value="Unassembled WGS sequence"/>
</dbReference>
<organism evidence="3 4">
    <name type="scientific">Lottia gigantea</name>
    <name type="common">Giant owl limpet</name>
    <dbReference type="NCBI Taxonomy" id="225164"/>
    <lineage>
        <taxon>Eukaryota</taxon>
        <taxon>Metazoa</taxon>
        <taxon>Spiralia</taxon>
        <taxon>Lophotrochozoa</taxon>
        <taxon>Mollusca</taxon>
        <taxon>Gastropoda</taxon>
        <taxon>Patellogastropoda</taxon>
        <taxon>Lottioidea</taxon>
        <taxon>Lottiidae</taxon>
        <taxon>Lottia</taxon>
    </lineage>
</organism>
<dbReference type="AlphaFoldDB" id="V3YZD2"/>
<dbReference type="GO" id="GO:0003743">
    <property type="term" value="F:translation initiation factor activity"/>
    <property type="evidence" value="ECO:0007669"/>
    <property type="project" value="TreeGrafter"/>
</dbReference>
<dbReference type="Gene3D" id="3.40.50.300">
    <property type="entry name" value="P-loop containing nucleotide triphosphate hydrolases"/>
    <property type="match status" value="1"/>
</dbReference>
<evidence type="ECO:0000313" key="3">
    <source>
        <dbReference type="EMBL" id="ESO83533.1"/>
    </source>
</evidence>
<dbReference type="InterPro" id="IPR015760">
    <property type="entry name" value="TIF_IF2"/>
</dbReference>
<dbReference type="PANTHER" id="PTHR43381">
    <property type="entry name" value="TRANSLATION INITIATION FACTOR IF-2-RELATED"/>
    <property type="match status" value="1"/>
</dbReference>
<dbReference type="SUPFAM" id="SSF52540">
    <property type="entry name" value="P-loop containing nucleoside triphosphate hydrolases"/>
    <property type="match status" value="1"/>
</dbReference>
<keyword evidence="4" id="KW-1185">Reference proteome</keyword>
<dbReference type="HOGENOM" id="CLU_1393079_0_0_1"/>
<evidence type="ECO:0000256" key="2">
    <source>
        <dbReference type="ARBA" id="ARBA00023134"/>
    </source>
</evidence>
<dbReference type="OMA" id="DIWKRMT"/>
<evidence type="ECO:0008006" key="5">
    <source>
        <dbReference type="Google" id="ProtNLM"/>
    </source>
</evidence>
<dbReference type="GO" id="GO:0005737">
    <property type="term" value="C:cytoplasm"/>
    <property type="evidence" value="ECO:0007669"/>
    <property type="project" value="TreeGrafter"/>
</dbReference>
<dbReference type="GeneID" id="20245236"/>
<dbReference type="InterPro" id="IPR027417">
    <property type="entry name" value="P-loop_NTPase"/>
</dbReference>
<dbReference type="OrthoDB" id="361630at2759"/>
<keyword evidence="1" id="KW-0547">Nucleotide-binding</keyword>
<dbReference type="STRING" id="225164.V3YZD2"/>
<reference evidence="3 4" key="1">
    <citation type="journal article" date="2013" name="Nature">
        <title>Insights into bilaterian evolution from three spiralian genomes.</title>
        <authorList>
            <person name="Simakov O."/>
            <person name="Marletaz F."/>
            <person name="Cho S.J."/>
            <person name="Edsinger-Gonzales E."/>
            <person name="Havlak P."/>
            <person name="Hellsten U."/>
            <person name="Kuo D.H."/>
            <person name="Larsson T."/>
            <person name="Lv J."/>
            <person name="Arendt D."/>
            <person name="Savage R."/>
            <person name="Osoegawa K."/>
            <person name="de Jong P."/>
            <person name="Grimwood J."/>
            <person name="Chapman J.A."/>
            <person name="Shapiro H."/>
            <person name="Aerts A."/>
            <person name="Otillar R.P."/>
            <person name="Terry A.Y."/>
            <person name="Boore J.L."/>
            <person name="Grigoriev I.V."/>
            <person name="Lindberg D.R."/>
            <person name="Seaver E.C."/>
            <person name="Weisblat D.A."/>
            <person name="Putnam N.H."/>
            <person name="Rokhsar D.S."/>
        </authorList>
    </citation>
    <scope>NUCLEOTIDE SEQUENCE [LARGE SCALE GENOMIC DNA]</scope>
</reference>
<sequence length="219" mass="25245">MNSKLSLALTKLWKFRQQCISVCSQLPYGFVNSQSMHQNTLIHHSQECNRQFSTTSIRCKYNLRKFPPLKAYTKPMKPKVEIPVVNIYQNMMVEELGRVLKKNQEEMLIMMMEIDNADKYLNWNSVIDDIKIIKKAVKLVGFKFDVINPPNKKIVQKTKLTDIKKQPPPDPKNLVKKSPVVTIMGHVDHGKTTLLDYLRKSNVVDQEFGGITQHIGAFS</sequence>
<dbReference type="EMBL" id="KB203660">
    <property type="protein sequence ID" value="ESO83533.1"/>
    <property type="molecule type" value="Genomic_DNA"/>
</dbReference>